<sequence>MTGIGADRRNRWFSRSNESLILSCGSREQNRPAIAALLDCIDRRVPIHARQEGMTVIAAARECGPLLLCQSSGSTGRAKTIRRGHASWIASFEVNRTLFGLGSHDCYAVLGHLGHSLSLYAVTEAAHFGANVLVLAGDGPRRQIEAIQAGKASVLYATPAQIRLLCRVGAARLDRIRHVICGGGLLAPGEREEFSVFFPNALISEFYGAAETSFISISGADTPTGSVGRPYPDVDLRLGNTGEIWLRSPYLFDGYEGEGSIDTRWRNGFLTVGEIGWLDGAGNLFLRGRKSRMVTVADVNVFLEDIERIMAGICGVRSCAAVPVRDRMRGNAVIGFVEGGSDGLTAELIMTKCRDALGPLSTPRRIEFLGRMPMLPSGKPDLLALQRFAEER</sequence>
<evidence type="ECO:0000256" key="1">
    <source>
        <dbReference type="ARBA" id="ARBA00006432"/>
    </source>
</evidence>
<dbReference type="OrthoDB" id="9803968at2"/>
<protein>
    <submittedName>
        <fullName evidence="5">AMP-dependent synthetase</fullName>
    </submittedName>
</protein>
<gene>
    <name evidence="5" type="ORF">D3P04_17575</name>
</gene>
<dbReference type="GO" id="GO:0006631">
    <property type="term" value="P:fatty acid metabolic process"/>
    <property type="evidence" value="ECO:0007669"/>
    <property type="project" value="TreeGrafter"/>
</dbReference>
<feature type="domain" description="AMP-binding enzyme C-terminal" evidence="4">
    <location>
        <begin position="306"/>
        <end position="379"/>
    </location>
</feature>
<evidence type="ECO:0000259" key="4">
    <source>
        <dbReference type="Pfam" id="PF13193"/>
    </source>
</evidence>
<accession>A0A418SPG6</accession>
<keyword evidence="6" id="KW-1185">Reference proteome</keyword>
<dbReference type="GO" id="GO:0031956">
    <property type="term" value="F:medium-chain fatty acid-CoA ligase activity"/>
    <property type="evidence" value="ECO:0007669"/>
    <property type="project" value="TreeGrafter"/>
</dbReference>
<dbReference type="Pfam" id="PF13193">
    <property type="entry name" value="AMP-binding_C"/>
    <property type="match status" value="1"/>
</dbReference>
<comment type="caution">
    <text evidence="5">The sequence shown here is derived from an EMBL/GenBank/DDBJ whole genome shotgun (WGS) entry which is preliminary data.</text>
</comment>
<dbReference type="PANTHER" id="PTHR43201:SF5">
    <property type="entry name" value="MEDIUM-CHAIN ACYL-COA LIGASE ACSF2, MITOCHONDRIAL"/>
    <property type="match status" value="1"/>
</dbReference>
<comment type="similarity">
    <text evidence="1">Belongs to the ATP-dependent AMP-binding enzyme family.</text>
</comment>
<organism evidence="5 6">
    <name type="scientific">Paracoccus onubensis</name>
    <dbReference type="NCBI Taxonomy" id="1675788"/>
    <lineage>
        <taxon>Bacteria</taxon>
        <taxon>Pseudomonadati</taxon>
        <taxon>Pseudomonadota</taxon>
        <taxon>Alphaproteobacteria</taxon>
        <taxon>Rhodobacterales</taxon>
        <taxon>Paracoccaceae</taxon>
        <taxon>Paracoccus</taxon>
    </lineage>
</organism>
<dbReference type="Gene3D" id="3.40.50.12780">
    <property type="entry name" value="N-terminal domain of ligase-like"/>
    <property type="match status" value="1"/>
</dbReference>
<dbReference type="RefSeq" id="WP_119751171.1">
    <property type="nucleotide sequence ID" value="NZ_QZCG01000013.1"/>
</dbReference>
<dbReference type="Gene3D" id="3.30.300.30">
    <property type="match status" value="1"/>
</dbReference>
<dbReference type="Pfam" id="PF00501">
    <property type="entry name" value="AMP-binding"/>
    <property type="match status" value="1"/>
</dbReference>
<keyword evidence="2" id="KW-0436">Ligase</keyword>
<dbReference type="PROSITE" id="PS00455">
    <property type="entry name" value="AMP_BINDING"/>
    <property type="match status" value="1"/>
</dbReference>
<dbReference type="InterPro" id="IPR025110">
    <property type="entry name" value="AMP-bd_C"/>
</dbReference>
<dbReference type="InterPro" id="IPR000873">
    <property type="entry name" value="AMP-dep_synth/lig_dom"/>
</dbReference>
<evidence type="ECO:0000259" key="3">
    <source>
        <dbReference type="Pfam" id="PF00501"/>
    </source>
</evidence>
<dbReference type="InterPro" id="IPR045851">
    <property type="entry name" value="AMP-bd_C_sf"/>
</dbReference>
<feature type="domain" description="AMP-dependent synthetase/ligase" evidence="3">
    <location>
        <begin position="65"/>
        <end position="255"/>
    </location>
</feature>
<name>A0A418SPG6_9RHOB</name>
<dbReference type="SUPFAM" id="SSF56801">
    <property type="entry name" value="Acetyl-CoA synthetase-like"/>
    <property type="match status" value="1"/>
</dbReference>
<dbReference type="InterPro" id="IPR042099">
    <property type="entry name" value="ANL_N_sf"/>
</dbReference>
<dbReference type="PANTHER" id="PTHR43201">
    <property type="entry name" value="ACYL-COA SYNTHETASE"/>
    <property type="match status" value="1"/>
</dbReference>
<dbReference type="Proteomes" id="UP000284202">
    <property type="component" value="Unassembled WGS sequence"/>
</dbReference>
<dbReference type="AlphaFoldDB" id="A0A418SPG6"/>
<proteinExistence type="inferred from homology"/>
<reference evidence="6" key="1">
    <citation type="submission" date="2018-09" db="EMBL/GenBank/DDBJ databases">
        <title>Acidovorax cavernicola nov. sp. isolated from Gruta de las Maravillas (Aracena, Spain).</title>
        <authorList>
            <person name="Jurado V."/>
            <person name="Gutierrez-Patricio S."/>
            <person name="Gonzalez-Pimentel J.L."/>
            <person name="Miller A.Z."/>
            <person name="Laiz L."/>
            <person name="Saiz-Jimenez C."/>
        </authorList>
    </citation>
    <scope>NUCLEOTIDE SEQUENCE [LARGE SCALE GENOMIC DNA]</scope>
    <source>
        <strain evidence="6">1011MAR3C25</strain>
    </source>
</reference>
<evidence type="ECO:0000313" key="6">
    <source>
        <dbReference type="Proteomes" id="UP000284202"/>
    </source>
</evidence>
<dbReference type="InterPro" id="IPR020845">
    <property type="entry name" value="AMP-binding_CS"/>
</dbReference>
<evidence type="ECO:0000313" key="5">
    <source>
        <dbReference type="EMBL" id="RJE82856.1"/>
    </source>
</evidence>
<dbReference type="EMBL" id="QZCG01000013">
    <property type="protein sequence ID" value="RJE82856.1"/>
    <property type="molecule type" value="Genomic_DNA"/>
</dbReference>
<evidence type="ECO:0000256" key="2">
    <source>
        <dbReference type="ARBA" id="ARBA00022598"/>
    </source>
</evidence>